<name>A0A0C2GPU1_9BILA</name>
<proteinExistence type="predicted"/>
<dbReference type="EMBL" id="KN730416">
    <property type="protein sequence ID" value="KIH61084.1"/>
    <property type="molecule type" value="Genomic_DNA"/>
</dbReference>
<dbReference type="Proteomes" id="UP000054047">
    <property type="component" value="Unassembled WGS sequence"/>
</dbReference>
<keyword evidence="2" id="KW-1185">Reference proteome</keyword>
<dbReference type="AlphaFoldDB" id="A0A0C2GPU1"/>
<accession>A0A0C2GPU1</accession>
<organism evidence="1 2">
    <name type="scientific">Ancylostoma duodenale</name>
    <dbReference type="NCBI Taxonomy" id="51022"/>
    <lineage>
        <taxon>Eukaryota</taxon>
        <taxon>Metazoa</taxon>
        <taxon>Ecdysozoa</taxon>
        <taxon>Nematoda</taxon>
        <taxon>Chromadorea</taxon>
        <taxon>Rhabditida</taxon>
        <taxon>Rhabditina</taxon>
        <taxon>Rhabditomorpha</taxon>
        <taxon>Strongyloidea</taxon>
        <taxon>Ancylostomatidae</taxon>
        <taxon>Ancylostomatinae</taxon>
        <taxon>Ancylostoma</taxon>
    </lineage>
</organism>
<gene>
    <name evidence="1" type="ORF">ANCDUO_08649</name>
</gene>
<dbReference type="OrthoDB" id="6080649at2759"/>
<protein>
    <submittedName>
        <fullName evidence="1">Uncharacterized protein</fullName>
    </submittedName>
</protein>
<sequence>MQEALRTRNPAVLIRAYKMYVCIVEFGTTIMSLHKKKDVMALESVQNNFTRKLFLRITGLFYAQIPCGEQRRMQISLPSLASRRKKFDLVMAYKMLTGRLNIKTESETNPHRKFNYSMKSRRDHVEKLDTNKSKITERLESQQFPKYLGEALKWEATKPCIGDITYCSKNALLHVLGAEDPRAFWTNQQCKLVDGDVIAEACATVVGLSRA</sequence>
<evidence type="ECO:0000313" key="2">
    <source>
        <dbReference type="Proteomes" id="UP000054047"/>
    </source>
</evidence>
<evidence type="ECO:0000313" key="1">
    <source>
        <dbReference type="EMBL" id="KIH61084.1"/>
    </source>
</evidence>
<reference evidence="1 2" key="1">
    <citation type="submission" date="2013-12" db="EMBL/GenBank/DDBJ databases">
        <title>Draft genome of the parsitic nematode Ancylostoma duodenale.</title>
        <authorList>
            <person name="Mitreva M."/>
        </authorList>
    </citation>
    <scope>NUCLEOTIDE SEQUENCE [LARGE SCALE GENOMIC DNA]</scope>
    <source>
        <strain evidence="1 2">Zhejiang</strain>
    </source>
</reference>